<evidence type="ECO:0000313" key="2">
    <source>
        <dbReference type="EnsemblPlants" id="AES74762"/>
    </source>
</evidence>
<name>G7KKZ1_MEDTR</name>
<gene>
    <name evidence="2" type="primary">11414476</name>
    <name evidence="1" type="ordered locus">MTR_6g012830</name>
</gene>
<keyword evidence="3" id="KW-1185">Reference proteome</keyword>
<evidence type="ECO:0000313" key="1">
    <source>
        <dbReference type="EMBL" id="AES74762.1"/>
    </source>
</evidence>
<dbReference type="InterPro" id="IPR018971">
    <property type="entry name" value="DUF1997"/>
</dbReference>
<reference evidence="1 3" key="1">
    <citation type="journal article" date="2011" name="Nature">
        <title>The Medicago genome provides insight into the evolution of rhizobial symbioses.</title>
        <authorList>
            <person name="Young N.D."/>
            <person name="Debelle F."/>
            <person name="Oldroyd G.E."/>
            <person name="Geurts R."/>
            <person name="Cannon S.B."/>
            <person name="Udvardi M.K."/>
            <person name="Benedito V.A."/>
            <person name="Mayer K.F."/>
            <person name="Gouzy J."/>
            <person name="Schoof H."/>
            <person name="Van de Peer Y."/>
            <person name="Proost S."/>
            <person name="Cook D.R."/>
            <person name="Meyers B.C."/>
            <person name="Spannagl M."/>
            <person name="Cheung F."/>
            <person name="De Mita S."/>
            <person name="Krishnakumar V."/>
            <person name="Gundlach H."/>
            <person name="Zhou S."/>
            <person name="Mudge J."/>
            <person name="Bharti A.K."/>
            <person name="Murray J.D."/>
            <person name="Naoumkina M.A."/>
            <person name="Rosen B."/>
            <person name="Silverstein K.A."/>
            <person name="Tang H."/>
            <person name="Rombauts S."/>
            <person name="Zhao P.X."/>
            <person name="Zhou P."/>
            <person name="Barbe V."/>
            <person name="Bardou P."/>
            <person name="Bechner M."/>
            <person name="Bellec A."/>
            <person name="Berger A."/>
            <person name="Berges H."/>
            <person name="Bidwell S."/>
            <person name="Bisseling T."/>
            <person name="Choisne N."/>
            <person name="Couloux A."/>
            <person name="Denny R."/>
            <person name="Deshpande S."/>
            <person name="Dai X."/>
            <person name="Doyle J.J."/>
            <person name="Dudez A.M."/>
            <person name="Farmer A.D."/>
            <person name="Fouteau S."/>
            <person name="Franken C."/>
            <person name="Gibelin C."/>
            <person name="Gish J."/>
            <person name="Goldstein S."/>
            <person name="Gonzalez A.J."/>
            <person name="Green P.J."/>
            <person name="Hallab A."/>
            <person name="Hartog M."/>
            <person name="Hua A."/>
            <person name="Humphray S.J."/>
            <person name="Jeong D.H."/>
            <person name="Jing Y."/>
            <person name="Jocker A."/>
            <person name="Kenton S.M."/>
            <person name="Kim D.J."/>
            <person name="Klee K."/>
            <person name="Lai H."/>
            <person name="Lang C."/>
            <person name="Lin S."/>
            <person name="Macmil S.L."/>
            <person name="Magdelenat G."/>
            <person name="Matthews L."/>
            <person name="McCorrison J."/>
            <person name="Monaghan E.L."/>
            <person name="Mun J.H."/>
            <person name="Najar F.Z."/>
            <person name="Nicholson C."/>
            <person name="Noirot C."/>
            <person name="O'Bleness M."/>
            <person name="Paule C.R."/>
            <person name="Poulain J."/>
            <person name="Prion F."/>
            <person name="Qin B."/>
            <person name="Qu C."/>
            <person name="Retzel E.F."/>
            <person name="Riddle C."/>
            <person name="Sallet E."/>
            <person name="Samain S."/>
            <person name="Samson N."/>
            <person name="Sanders I."/>
            <person name="Saurat O."/>
            <person name="Scarpelli C."/>
            <person name="Schiex T."/>
            <person name="Segurens B."/>
            <person name="Severin A.J."/>
            <person name="Sherrier D.J."/>
            <person name="Shi R."/>
            <person name="Sims S."/>
            <person name="Singer S.R."/>
            <person name="Sinharoy S."/>
            <person name="Sterck L."/>
            <person name="Viollet A."/>
            <person name="Wang B.B."/>
            <person name="Wang K."/>
            <person name="Wang M."/>
            <person name="Wang X."/>
            <person name="Warfsmann J."/>
            <person name="Weissenbach J."/>
            <person name="White D.D."/>
            <person name="White J.D."/>
            <person name="Wiley G.B."/>
            <person name="Wincker P."/>
            <person name="Xing Y."/>
            <person name="Yang L."/>
            <person name="Yao Z."/>
            <person name="Ying F."/>
            <person name="Zhai J."/>
            <person name="Zhou L."/>
            <person name="Zuber A."/>
            <person name="Denarie J."/>
            <person name="Dixon R.A."/>
            <person name="May G.D."/>
            <person name="Schwartz D.C."/>
            <person name="Rogers J."/>
            <person name="Quetier F."/>
            <person name="Town C.D."/>
            <person name="Roe B.A."/>
        </authorList>
    </citation>
    <scope>NUCLEOTIDE SEQUENCE [LARGE SCALE GENOMIC DNA]</scope>
    <source>
        <strain evidence="1">A17</strain>
        <strain evidence="2 3">cv. Jemalong A17</strain>
    </source>
</reference>
<dbReference type="EMBL" id="CM001222">
    <property type="protein sequence ID" value="AES74762.1"/>
    <property type="molecule type" value="Genomic_DNA"/>
</dbReference>
<proteinExistence type="predicted"/>
<reference evidence="2" key="3">
    <citation type="submission" date="2015-04" db="UniProtKB">
        <authorList>
            <consortium name="EnsemblPlants"/>
        </authorList>
    </citation>
    <scope>IDENTIFICATION</scope>
    <source>
        <strain evidence="2">cv. Jemalong A17</strain>
    </source>
</reference>
<reference evidence="1 3" key="2">
    <citation type="journal article" date="2014" name="BMC Genomics">
        <title>An improved genome release (version Mt4.0) for the model legume Medicago truncatula.</title>
        <authorList>
            <person name="Tang H."/>
            <person name="Krishnakumar V."/>
            <person name="Bidwell S."/>
            <person name="Rosen B."/>
            <person name="Chan A."/>
            <person name="Zhou S."/>
            <person name="Gentzbittel L."/>
            <person name="Childs K.L."/>
            <person name="Yandell M."/>
            <person name="Gundlach H."/>
            <person name="Mayer K.F."/>
            <person name="Schwartz D.C."/>
            <person name="Town C.D."/>
        </authorList>
    </citation>
    <scope>GENOME REANNOTATION</scope>
    <source>
        <strain evidence="2 3">cv. Jemalong A17</strain>
    </source>
</reference>
<dbReference type="Proteomes" id="UP000002051">
    <property type="component" value="Chromosome 6"/>
</dbReference>
<dbReference type="PANTHER" id="PTHR34133">
    <property type="entry name" value="OS07G0633000 PROTEIN"/>
    <property type="match status" value="1"/>
</dbReference>
<dbReference type="AlphaFoldDB" id="G7KKZ1"/>
<dbReference type="OrthoDB" id="496281at2759"/>
<organism evidence="1 3">
    <name type="scientific">Medicago truncatula</name>
    <name type="common">Barrel medic</name>
    <name type="synonym">Medicago tribuloides</name>
    <dbReference type="NCBI Taxonomy" id="3880"/>
    <lineage>
        <taxon>Eukaryota</taxon>
        <taxon>Viridiplantae</taxon>
        <taxon>Streptophyta</taxon>
        <taxon>Embryophyta</taxon>
        <taxon>Tracheophyta</taxon>
        <taxon>Spermatophyta</taxon>
        <taxon>Magnoliopsida</taxon>
        <taxon>eudicotyledons</taxon>
        <taxon>Gunneridae</taxon>
        <taxon>Pentapetalae</taxon>
        <taxon>rosids</taxon>
        <taxon>fabids</taxon>
        <taxon>Fabales</taxon>
        <taxon>Fabaceae</taxon>
        <taxon>Papilionoideae</taxon>
        <taxon>50 kb inversion clade</taxon>
        <taxon>NPAAA clade</taxon>
        <taxon>Hologalegina</taxon>
        <taxon>IRL clade</taxon>
        <taxon>Trifolieae</taxon>
        <taxon>Medicago</taxon>
    </lineage>
</organism>
<dbReference type="EnsemblPlants" id="AES74762">
    <property type="protein sequence ID" value="AES74762"/>
    <property type="gene ID" value="MTR_6g012830"/>
</dbReference>
<protein>
    <submittedName>
        <fullName evidence="1">DUF1997 family protein</fullName>
    </submittedName>
</protein>
<accession>G7KKZ1</accession>
<evidence type="ECO:0000313" key="3">
    <source>
        <dbReference type="Proteomes" id="UP000002051"/>
    </source>
</evidence>
<dbReference type="PANTHER" id="PTHR34133:SF8">
    <property type="entry name" value="OS07G0633000 PROTEIN"/>
    <property type="match status" value="1"/>
</dbReference>
<dbReference type="Pfam" id="PF09366">
    <property type="entry name" value="DUF1997"/>
    <property type="match status" value="1"/>
</dbReference>
<sequence length="209" mass="24591">MASISVVPWQPLLVQKKHILNSHFHTKKTSCSVIRNEKTSSFSYRSIANVPFYELPGASFDQYMDDRLRVLKAVFPEKGNSKQLNEEEWRVEMPSIQCFILKVQPKVDTRWELQGLNSLYNDPYDFNLDVRGIIYPERKGKSSWLKNQMEMKINFTVSPTMTFVPEHILKDALELVFKTMWNQMKQEFHGNLLADYNSFKRYKSKKSPV</sequence>